<dbReference type="InterPro" id="IPR043128">
    <property type="entry name" value="Rev_trsase/Diguanyl_cyclase"/>
</dbReference>
<dbReference type="Proteomes" id="UP000199227">
    <property type="component" value="Unassembled WGS sequence"/>
</dbReference>
<proteinExistence type="predicted"/>
<evidence type="ECO:0000259" key="4">
    <source>
        <dbReference type="PROSITE" id="PS50887"/>
    </source>
</evidence>
<keyword evidence="3" id="KW-0175">Coiled coil</keyword>
<dbReference type="NCBIfam" id="TIGR00254">
    <property type="entry name" value="GGDEF"/>
    <property type="match status" value="1"/>
</dbReference>
<dbReference type="AlphaFoldDB" id="A0A1I5N1A4"/>
<dbReference type="EMBL" id="FOXB01000008">
    <property type="protein sequence ID" value="SFP15477.1"/>
    <property type="molecule type" value="Genomic_DNA"/>
</dbReference>
<dbReference type="InterPro" id="IPR050469">
    <property type="entry name" value="Diguanylate_Cyclase"/>
</dbReference>
<gene>
    <name evidence="5" type="ORF">SAMN05216234_1085</name>
</gene>
<feature type="coiled-coil region" evidence="3">
    <location>
        <begin position="302"/>
        <end position="350"/>
    </location>
</feature>
<evidence type="ECO:0000256" key="2">
    <source>
        <dbReference type="ARBA" id="ARBA00034247"/>
    </source>
</evidence>
<evidence type="ECO:0000256" key="3">
    <source>
        <dbReference type="SAM" id="Coils"/>
    </source>
</evidence>
<comment type="catalytic activity">
    <reaction evidence="2">
        <text>2 GTP = 3',3'-c-di-GMP + 2 diphosphate</text>
        <dbReference type="Rhea" id="RHEA:24898"/>
        <dbReference type="ChEBI" id="CHEBI:33019"/>
        <dbReference type="ChEBI" id="CHEBI:37565"/>
        <dbReference type="ChEBI" id="CHEBI:58805"/>
        <dbReference type="EC" id="2.7.7.65"/>
    </reaction>
</comment>
<feature type="domain" description="GGDEF" evidence="4">
    <location>
        <begin position="381"/>
        <end position="510"/>
    </location>
</feature>
<dbReference type="InterPro" id="IPR029787">
    <property type="entry name" value="Nucleotide_cyclase"/>
</dbReference>
<dbReference type="FunFam" id="3.30.70.270:FF:000001">
    <property type="entry name" value="Diguanylate cyclase domain protein"/>
    <property type="match status" value="1"/>
</dbReference>
<dbReference type="RefSeq" id="WP_092911463.1">
    <property type="nucleotide sequence ID" value="NZ_FOXB01000008.1"/>
</dbReference>
<dbReference type="EC" id="2.7.7.65" evidence="1"/>
<sequence length="510" mass="58209">MTIQDIIRKTLQQIKQRNLTLTPDVYSEYFCQEAKRAKVIVEDCQKFEKFVNQLPSDIKKMVKKRDVQNVDQLVRLLAAELTRTDAKKSGEIIQAYVLLTKRLLQVIELLHDRTASKMAKVDRDKIASFLDKVEIDAIRDHWNNFVIDYDDSFLDRLDIYCKVDKSDLEAMVDAIIECIKSKKSDISLQEVAQIVIASMTPSIASGMDDELATVSNQIRSNPELLTSKAMIDDLKYMIQKRIELDKKAVVKQITELDSVIEHISSTLVNVINWGDNNHKAIRAIQGELGSIDLKADSFEVIHAKLIAIANSLESETKNLNEEMHNSHEEVNALRKRVKILEEALRKERKRSTTDPLTNLPNRRAIDDFISKQESAYKRYGDNYAVVLFDIDHFKSVNDTYGHDAGDVILASFGKLLRRYSRDLDFVGRWGGEEFLVVLPKTDKKGALQFAEKLREIVKKSKFMYKDTRIPITVSGGVADRANHSSIESMLKQADENLYKAKKGGRNKVVN</sequence>
<dbReference type="SUPFAM" id="SSF55073">
    <property type="entry name" value="Nucleotide cyclase"/>
    <property type="match status" value="1"/>
</dbReference>
<dbReference type="Gene3D" id="3.30.70.270">
    <property type="match status" value="1"/>
</dbReference>
<dbReference type="InterPro" id="IPR000160">
    <property type="entry name" value="GGDEF_dom"/>
</dbReference>
<dbReference type="SMART" id="SM00267">
    <property type="entry name" value="GGDEF"/>
    <property type="match status" value="1"/>
</dbReference>
<accession>A0A1I5N1A4</accession>
<dbReference type="Pfam" id="PF00990">
    <property type="entry name" value="GGDEF"/>
    <property type="match status" value="1"/>
</dbReference>
<evidence type="ECO:0000313" key="6">
    <source>
        <dbReference type="Proteomes" id="UP000199227"/>
    </source>
</evidence>
<evidence type="ECO:0000313" key="5">
    <source>
        <dbReference type="EMBL" id="SFP15477.1"/>
    </source>
</evidence>
<name>A0A1I5N1A4_9BACT</name>
<organism evidence="5 6">
    <name type="scientific">Hydrogenimonas thermophila</name>
    <dbReference type="NCBI Taxonomy" id="223786"/>
    <lineage>
        <taxon>Bacteria</taxon>
        <taxon>Pseudomonadati</taxon>
        <taxon>Campylobacterota</taxon>
        <taxon>Epsilonproteobacteria</taxon>
        <taxon>Campylobacterales</taxon>
        <taxon>Hydrogenimonadaceae</taxon>
        <taxon>Hydrogenimonas</taxon>
    </lineage>
</organism>
<dbReference type="OrthoDB" id="7323245at2"/>
<evidence type="ECO:0000256" key="1">
    <source>
        <dbReference type="ARBA" id="ARBA00012528"/>
    </source>
</evidence>
<reference evidence="5 6" key="1">
    <citation type="submission" date="2016-10" db="EMBL/GenBank/DDBJ databases">
        <authorList>
            <person name="de Groot N.N."/>
        </authorList>
    </citation>
    <scope>NUCLEOTIDE SEQUENCE [LARGE SCALE GENOMIC DNA]</scope>
    <source>
        <strain evidence="5 6">EP1-55-1</strain>
    </source>
</reference>
<dbReference type="GO" id="GO:0052621">
    <property type="term" value="F:diguanylate cyclase activity"/>
    <property type="evidence" value="ECO:0007669"/>
    <property type="project" value="UniProtKB-EC"/>
</dbReference>
<dbReference type="PROSITE" id="PS50887">
    <property type="entry name" value="GGDEF"/>
    <property type="match status" value="1"/>
</dbReference>
<protein>
    <recommendedName>
        <fullName evidence="1">diguanylate cyclase</fullName>
        <ecNumber evidence="1">2.7.7.65</ecNumber>
    </recommendedName>
</protein>
<keyword evidence="6" id="KW-1185">Reference proteome</keyword>
<dbReference type="CDD" id="cd01949">
    <property type="entry name" value="GGDEF"/>
    <property type="match status" value="1"/>
</dbReference>
<dbReference type="STRING" id="223786.SAMN05216234_1085"/>
<dbReference type="PANTHER" id="PTHR45138">
    <property type="entry name" value="REGULATORY COMPONENTS OF SENSORY TRANSDUCTION SYSTEM"/>
    <property type="match status" value="1"/>
</dbReference>
<dbReference type="PANTHER" id="PTHR45138:SF9">
    <property type="entry name" value="DIGUANYLATE CYCLASE DGCM-RELATED"/>
    <property type="match status" value="1"/>
</dbReference>